<keyword evidence="2" id="KW-1185">Reference proteome</keyword>
<evidence type="ECO:0000313" key="2">
    <source>
        <dbReference type="Proteomes" id="UP000593577"/>
    </source>
</evidence>
<proteinExistence type="predicted"/>
<organism evidence="1 2">
    <name type="scientific">Gossypium aridum</name>
    <name type="common">American cotton</name>
    <name type="synonym">Erioxylum aridum</name>
    <dbReference type="NCBI Taxonomy" id="34290"/>
    <lineage>
        <taxon>Eukaryota</taxon>
        <taxon>Viridiplantae</taxon>
        <taxon>Streptophyta</taxon>
        <taxon>Embryophyta</taxon>
        <taxon>Tracheophyta</taxon>
        <taxon>Spermatophyta</taxon>
        <taxon>Magnoliopsida</taxon>
        <taxon>eudicotyledons</taxon>
        <taxon>Gunneridae</taxon>
        <taxon>Pentapetalae</taxon>
        <taxon>rosids</taxon>
        <taxon>malvids</taxon>
        <taxon>Malvales</taxon>
        <taxon>Malvaceae</taxon>
        <taxon>Malvoideae</taxon>
        <taxon>Gossypium</taxon>
    </lineage>
</organism>
<feature type="non-terminal residue" evidence="1">
    <location>
        <position position="34"/>
    </location>
</feature>
<dbReference type="Proteomes" id="UP000593577">
    <property type="component" value="Unassembled WGS sequence"/>
</dbReference>
<sequence length="34" mass="4101">MLRQFGFKQSIPMVSQDLDDLHPIDLRRSNENWL</sequence>
<dbReference type="EMBL" id="JABFAA010000003">
    <property type="protein sequence ID" value="MBA0678124.1"/>
    <property type="molecule type" value="Genomic_DNA"/>
</dbReference>
<accession>A0A7J8WTY1</accession>
<name>A0A7J8WTY1_GOSAI</name>
<comment type="caution">
    <text evidence="1">The sequence shown here is derived from an EMBL/GenBank/DDBJ whole genome shotgun (WGS) entry which is preliminary data.</text>
</comment>
<dbReference type="AlphaFoldDB" id="A0A7J8WTY1"/>
<reference evidence="1 2" key="1">
    <citation type="journal article" date="2019" name="Genome Biol. Evol.">
        <title>Insights into the evolution of the New World diploid cottons (Gossypium, subgenus Houzingenia) based on genome sequencing.</title>
        <authorList>
            <person name="Grover C.E."/>
            <person name="Arick M.A. 2nd"/>
            <person name="Thrash A."/>
            <person name="Conover J.L."/>
            <person name="Sanders W.S."/>
            <person name="Peterson D.G."/>
            <person name="Frelichowski J.E."/>
            <person name="Scheffler J.A."/>
            <person name="Scheffler B.E."/>
            <person name="Wendel J.F."/>
        </authorList>
    </citation>
    <scope>NUCLEOTIDE SEQUENCE [LARGE SCALE GENOMIC DNA]</scope>
    <source>
        <strain evidence="1">185</strain>
        <tissue evidence="1">Leaf</tissue>
    </source>
</reference>
<evidence type="ECO:0000313" key="1">
    <source>
        <dbReference type="EMBL" id="MBA0678124.1"/>
    </source>
</evidence>
<gene>
    <name evidence="1" type="ORF">Goari_019486</name>
</gene>
<protein>
    <submittedName>
        <fullName evidence="1">Uncharacterized protein</fullName>
    </submittedName>
</protein>